<evidence type="ECO:0000313" key="17">
    <source>
        <dbReference type="EMBL" id="CAF3822009.1"/>
    </source>
</evidence>
<comment type="subunit">
    <text evidence="13">Complex I is composed of 45 different subunits. Interacts with CARD15, but not with CARD4. Interacts with STAT3, but not with STAT1, STAT2 and STAT5A. Interacts with OLFM4.</text>
</comment>
<sequence length="154" mass="18521">MTGFSKALTYRQDLPPQSGYTSIPYKRVPVRYIPLWPFVGLWVFSNIYGYWRYQQQKKKYWQTEMELDESRNCCEAVILAEQDRLQLTQYRRNRDEEEKLMADVPGWKVGTWFGEPVYKTNVFFPDVPNPLDYYGVSRPSTYKKQVNEPQFYLQ</sequence>
<reference evidence="16" key="1">
    <citation type="submission" date="2021-02" db="EMBL/GenBank/DDBJ databases">
        <authorList>
            <person name="Nowell W R."/>
        </authorList>
    </citation>
    <scope>NUCLEOTIDE SEQUENCE</scope>
</reference>
<gene>
    <name evidence="16" type="ORF">GPM918_LOCUS25386</name>
    <name evidence="15" type="ORF">OVA965_LOCUS17169</name>
    <name evidence="18" type="ORF">SRO942_LOCUS25392</name>
    <name evidence="17" type="ORF">TMI583_LOCUS17177</name>
</gene>
<evidence type="ECO:0000313" key="18">
    <source>
        <dbReference type="EMBL" id="CAF3997806.1"/>
    </source>
</evidence>
<dbReference type="Proteomes" id="UP000681722">
    <property type="component" value="Unassembled WGS sequence"/>
</dbReference>
<evidence type="ECO:0000256" key="2">
    <source>
        <dbReference type="ARBA" id="ARBA00007312"/>
    </source>
</evidence>
<name>A0A814Z0I7_9BILA</name>
<evidence type="ECO:0000256" key="10">
    <source>
        <dbReference type="ARBA" id="ARBA00023128"/>
    </source>
</evidence>
<keyword evidence="9 14" id="KW-1133">Transmembrane helix</keyword>
<comment type="function">
    <text evidence="14">Complex I functions in the transfer of electrons from NADH to the respiratory chain. Accessory subunit of the mitochondrial membrane respiratory chain NADH dehydrogenase (Complex I), that is believed not to be involved in catalysis.</text>
</comment>
<protein>
    <recommendedName>
        <fullName evidence="3 14">NADH dehydrogenase [ubiquinone] 1 alpha subcomplex subunit 13</fullName>
    </recommendedName>
</protein>
<evidence type="ECO:0000313" key="19">
    <source>
        <dbReference type="Proteomes" id="UP000663829"/>
    </source>
</evidence>
<evidence type="ECO:0000256" key="3">
    <source>
        <dbReference type="ARBA" id="ARBA00018192"/>
    </source>
</evidence>
<evidence type="ECO:0000256" key="8">
    <source>
        <dbReference type="ARBA" id="ARBA00022982"/>
    </source>
</evidence>
<evidence type="ECO:0000313" key="16">
    <source>
        <dbReference type="EMBL" id="CAF1235429.1"/>
    </source>
</evidence>
<evidence type="ECO:0000256" key="12">
    <source>
        <dbReference type="ARBA" id="ARBA00045908"/>
    </source>
</evidence>
<dbReference type="PANTHER" id="PTHR12966:SF0">
    <property type="entry name" value="NADH DEHYDROGENASE [UBIQUINONE] 1 ALPHA SUBCOMPLEX SUBUNIT 13"/>
    <property type="match status" value="1"/>
</dbReference>
<accession>A0A814Z0I7</accession>
<evidence type="ECO:0000256" key="4">
    <source>
        <dbReference type="ARBA" id="ARBA00022448"/>
    </source>
</evidence>
<feature type="transmembrane region" description="Helical" evidence="14">
    <location>
        <begin position="32"/>
        <end position="51"/>
    </location>
</feature>
<evidence type="ECO:0000313" key="15">
    <source>
        <dbReference type="EMBL" id="CAF1055828.1"/>
    </source>
</evidence>
<keyword evidence="10 14" id="KW-0496">Mitochondrion</keyword>
<comment type="subcellular location">
    <subcellularLocation>
        <location evidence="1 14">Mitochondrion inner membrane</location>
        <topology evidence="1 14">Single-pass membrane protein</topology>
        <orientation evidence="1 14">Matrix side</orientation>
    </subcellularLocation>
</comment>
<dbReference type="InterPro" id="IPR009346">
    <property type="entry name" value="GRIM-19"/>
</dbReference>
<organism evidence="16 19">
    <name type="scientific">Didymodactylos carnosus</name>
    <dbReference type="NCBI Taxonomy" id="1234261"/>
    <lineage>
        <taxon>Eukaryota</taxon>
        <taxon>Metazoa</taxon>
        <taxon>Spiralia</taxon>
        <taxon>Gnathifera</taxon>
        <taxon>Rotifera</taxon>
        <taxon>Eurotatoria</taxon>
        <taxon>Bdelloidea</taxon>
        <taxon>Philodinida</taxon>
        <taxon>Philodinidae</taxon>
        <taxon>Didymodactylos</taxon>
    </lineage>
</organism>
<keyword evidence="11 14" id="KW-0472">Membrane</keyword>
<dbReference type="EMBL" id="CAJOBC010009844">
    <property type="protein sequence ID" value="CAF3997806.1"/>
    <property type="molecule type" value="Genomic_DNA"/>
</dbReference>
<evidence type="ECO:0000256" key="5">
    <source>
        <dbReference type="ARBA" id="ARBA00022660"/>
    </source>
</evidence>
<comment type="similarity">
    <text evidence="2 14">Belongs to the complex I NDUFA13 subunit family.</text>
</comment>
<comment type="caution">
    <text evidence="16">The sequence shown here is derived from an EMBL/GenBank/DDBJ whole genome shotgun (WGS) entry which is preliminary data.</text>
</comment>
<dbReference type="EMBL" id="CAJNOQ010009839">
    <property type="protein sequence ID" value="CAF1235429.1"/>
    <property type="molecule type" value="Genomic_DNA"/>
</dbReference>
<evidence type="ECO:0000256" key="14">
    <source>
        <dbReference type="RuleBase" id="RU368034"/>
    </source>
</evidence>
<keyword evidence="7 14" id="KW-0999">Mitochondrion inner membrane</keyword>
<dbReference type="Proteomes" id="UP000682733">
    <property type="component" value="Unassembled WGS sequence"/>
</dbReference>
<evidence type="ECO:0000256" key="1">
    <source>
        <dbReference type="ARBA" id="ARBA00004298"/>
    </source>
</evidence>
<dbReference type="Proteomes" id="UP000663829">
    <property type="component" value="Unassembled WGS sequence"/>
</dbReference>
<evidence type="ECO:0000256" key="6">
    <source>
        <dbReference type="ARBA" id="ARBA00022692"/>
    </source>
</evidence>
<evidence type="ECO:0000256" key="11">
    <source>
        <dbReference type="ARBA" id="ARBA00023136"/>
    </source>
</evidence>
<keyword evidence="6 14" id="KW-0812">Transmembrane</keyword>
<dbReference type="EMBL" id="CAJOBA010008168">
    <property type="protein sequence ID" value="CAF3822009.1"/>
    <property type="molecule type" value="Genomic_DNA"/>
</dbReference>
<keyword evidence="4 14" id="KW-0813">Transport</keyword>
<dbReference type="Pfam" id="PF06212">
    <property type="entry name" value="GRIM-19"/>
    <property type="match status" value="1"/>
</dbReference>
<keyword evidence="5 14" id="KW-0679">Respiratory chain</keyword>
<keyword evidence="19" id="KW-1185">Reference proteome</keyword>
<evidence type="ECO:0000256" key="9">
    <source>
        <dbReference type="ARBA" id="ARBA00022989"/>
    </source>
</evidence>
<dbReference type="PANTHER" id="PTHR12966">
    <property type="entry name" value="NADH DEHYDROGENASE UBIQUINONE 1 ALPHA SUBCOMPLEX SUBUNIT 13"/>
    <property type="match status" value="1"/>
</dbReference>
<dbReference type="AlphaFoldDB" id="A0A814Z0I7"/>
<proteinExistence type="inferred from homology"/>
<dbReference type="OrthoDB" id="3308at2759"/>
<dbReference type="GO" id="GO:0005743">
    <property type="term" value="C:mitochondrial inner membrane"/>
    <property type="evidence" value="ECO:0007669"/>
    <property type="project" value="UniProtKB-SubCell"/>
</dbReference>
<evidence type="ECO:0000256" key="13">
    <source>
        <dbReference type="ARBA" id="ARBA00046797"/>
    </source>
</evidence>
<comment type="function">
    <text evidence="12">Accessory subunit of the mitochondrial membrane respiratory chain NADH dehydrogenase (Complex I), that is believed not to be involved in catalysis. Complex I functions in the transfer of electrons from NADH to the respiratory chain. The immediate electron acceptor for the enzyme is believed to be ubiquinone. Involved in the interferon/all-trans-retinoic acid (IFN/RA) induced cell death. This apoptotic activity is inhibited by interaction with viral IRF1. Prevents the transactivation of STAT3 target genes. May play a role in CARD15-mediated innate mucosal responses and serve to regulate intestinal epithelial cell responses to microbes.</text>
</comment>
<dbReference type="GO" id="GO:0045271">
    <property type="term" value="C:respiratory chain complex I"/>
    <property type="evidence" value="ECO:0007669"/>
    <property type="project" value="UniProtKB-UniRule"/>
</dbReference>
<dbReference type="Proteomes" id="UP000677228">
    <property type="component" value="Unassembled WGS sequence"/>
</dbReference>
<evidence type="ECO:0000256" key="7">
    <source>
        <dbReference type="ARBA" id="ARBA00022792"/>
    </source>
</evidence>
<keyword evidence="8 14" id="KW-0249">Electron transport</keyword>
<dbReference type="EMBL" id="CAJNOK010008155">
    <property type="protein sequence ID" value="CAF1055828.1"/>
    <property type="molecule type" value="Genomic_DNA"/>
</dbReference>